<evidence type="ECO:0000256" key="3">
    <source>
        <dbReference type="ARBA" id="ARBA00001936"/>
    </source>
</evidence>
<gene>
    <name evidence="17" type="ORF">ACAOBT_LOCUS13796</name>
</gene>
<comment type="similarity">
    <text evidence="6">Belongs to the SMP-30/CGR1 family.</text>
</comment>
<dbReference type="GO" id="GO:0005737">
    <property type="term" value="C:cytoplasm"/>
    <property type="evidence" value="ECO:0007669"/>
    <property type="project" value="UniProtKB-SubCell"/>
</dbReference>
<feature type="binding site" evidence="15">
    <location>
        <position position="211"/>
    </location>
    <ligand>
        <name>a divalent metal cation</name>
        <dbReference type="ChEBI" id="CHEBI:60240"/>
    </ligand>
</feature>
<protein>
    <recommendedName>
        <fullName evidence="8">Regucalcin</fullName>
        <ecNumber evidence="7">3.1.1.17</ecNumber>
    </recommendedName>
    <alternativeName>
        <fullName evidence="13">Gluconolactonase</fullName>
    </alternativeName>
</protein>
<dbReference type="AlphaFoldDB" id="A0A9P0PGT1"/>
<dbReference type="InterPro" id="IPR005511">
    <property type="entry name" value="SMP-30"/>
</dbReference>
<evidence type="ECO:0000256" key="2">
    <source>
        <dbReference type="ARBA" id="ARBA00001913"/>
    </source>
</evidence>
<name>A0A9P0PGT1_ACAOB</name>
<dbReference type="InterPro" id="IPR013658">
    <property type="entry name" value="SGL"/>
</dbReference>
<comment type="cofactor">
    <cofactor evidence="2">
        <name>Ca(2+)</name>
        <dbReference type="ChEBI" id="CHEBI:29108"/>
    </cofactor>
</comment>
<keyword evidence="15" id="KW-0862">Zinc</keyword>
<feature type="active site" description="Proton donor/acceptor" evidence="14">
    <location>
        <position position="211"/>
    </location>
</feature>
<feature type="binding site" evidence="15">
    <location>
        <position position="108"/>
    </location>
    <ligand>
        <name>substrate</name>
    </ligand>
</feature>
<comment type="cofactor">
    <cofactor evidence="4">
        <name>Mg(2+)</name>
        <dbReference type="ChEBI" id="CHEBI:18420"/>
    </cofactor>
</comment>
<evidence type="ECO:0000313" key="18">
    <source>
        <dbReference type="Proteomes" id="UP001152888"/>
    </source>
</evidence>
<keyword evidence="11" id="KW-0378">Hydrolase</keyword>
<evidence type="ECO:0000313" key="17">
    <source>
        <dbReference type="EMBL" id="CAH1980088.1"/>
    </source>
</evidence>
<keyword evidence="12" id="KW-0106">Calcium</keyword>
<comment type="caution">
    <text evidence="17">The sequence shown here is derived from an EMBL/GenBank/DDBJ whole genome shotgun (WGS) entry which is preliminary data.</text>
</comment>
<dbReference type="InterPro" id="IPR011042">
    <property type="entry name" value="6-blade_b-propeller_TolB-like"/>
</dbReference>
<evidence type="ECO:0000256" key="14">
    <source>
        <dbReference type="PIRSR" id="PIRSR605511-1"/>
    </source>
</evidence>
<sequence>MAPKIEKLTESLKLGEGPFWDQKKKCLYFCGMVEENIHKYDPRTKKHTKAYVGGGNVSMVIPVKGKENKFVVSLDRSVCTATWDGESDKVTDIKKIVEVEPGTSHVFNDGKCDHTGRLWIGTMGKKATDLNIPEKQGTLYSIEKKTVKSHRREIGIANGLAFDPKRNKMYYIDSFAGTVDQYDIDFTTGTLSNLQPICNRSTHGLDHCLFDGMTIDSNGNLWVAVFNGSRVIQIDPRVPDKLLQTIEMPVPHVTSVAFGGDNFDELYVTTARFSPTPGPLEGCTFRVTGINAKGLPPDEFVE</sequence>
<evidence type="ECO:0000256" key="1">
    <source>
        <dbReference type="ARBA" id="ARBA00001589"/>
    </source>
</evidence>
<evidence type="ECO:0000256" key="13">
    <source>
        <dbReference type="ARBA" id="ARBA00032464"/>
    </source>
</evidence>
<feature type="binding site" evidence="15">
    <location>
        <position position="16"/>
    </location>
    <ligand>
        <name>a divalent metal cation</name>
        <dbReference type="ChEBI" id="CHEBI:60240"/>
    </ligand>
</feature>
<evidence type="ECO:0000256" key="6">
    <source>
        <dbReference type="ARBA" id="ARBA00008853"/>
    </source>
</evidence>
<evidence type="ECO:0000256" key="10">
    <source>
        <dbReference type="ARBA" id="ARBA00022723"/>
    </source>
</evidence>
<comment type="catalytic activity">
    <reaction evidence="1">
        <text>D-glucono-1,5-lactone + H2O = D-gluconate + H(+)</text>
        <dbReference type="Rhea" id="RHEA:10440"/>
        <dbReference type="ChEBI" id="CHEBI:15377"/>
        <dbReference type="ChEBI" id="CHEBI:15378"/>
        <dbReference type="ChEBI" id="CHEBI:16217"/>
        <dbReference type="ChEBI" id="CHEBI:18391"/>
        <dbReference type="EC" id="3.1.1.17"/>
    </reaction>
</comment>
<evidence type="ECO:0000256" key="8">
    <source>
        <dbReference type="ARBA" id="ARBA00016808"/>
    </source>
</evidence>
<evidence type="ECO:0000256" key="4">
    <source>
        <dbReference type="ARBA" id="ARBA00001946"/>
    </source>
</evidence>
<evidence type="ECO:0000256" key="7">
    <source>
        <dbReference type="ARBA" id="ARBA00013227"/>
    </source>
</evidence>
<feature type="binding site" evidence="15">
    <location>
        <position position="158"/>
    </location>
    <ligand>
        <name>a divalent metal cation</name>
        <dbReference type="ChEBI" id="CHEBI:60240"/>
    </ligand>
</feature>
<dbReference type="GO" id="GO:0005509">
    <property type="term" value="F:calcium ion binding"/>
    <property type="evidence" value="ECO:0007669"/>
    <property type="project" value="TreeGrafter"/>
</dbReference>
<proteinExistence type="inferred from homology"/>
<dbReference type="EMBL" id="CAKOFQ010006889">
    <property type="protein sequence ID" value="CAH1980088.1"/>
    <property type="molecule type" value="Genomic_DNA"/>
</dbReference>
<evidence type="ECO:0000256" key="12">
    <source>
        <dbReference type="ARBA" id="ARBA00022837"/>
    </source>
</evidence>
<keyword evidence="9" id="KW-0963">Cytoplasm</keyword>
<evidence type="ECO:0000259" key="16">
    <source>
        <dbReference type="Pfam" id="PF08450"/>
    </source>
</evidence>
<feature type="domain" description="SMP-30/Gluconolactonase/LRE-like region" evidence="16">
    <location>
        <begin position="14"/>
        <end position="272"/>
    </location>
</feature>
<dbReference type="GO" id="GO:0019853">
    <property type="term" value="P:L-ascorbic acid biosynthetic process"/>
    <property type="evidence" value="ECO:0007669"/>
    <property type="project" value="TreeGrafter"/>
</dbReference>
<evidence type="ECO:0000256" key="9">
    <source>
        <dbReference type="ARBA" id="ARBA00022490"/>
    </source>
</evidence>
<comment type="subcellular location">
    <subcellularLocation>
        <location evidence="5">Cytoplasm</location>
    </subcellularLocation>
</comment>
<organism evidence="17 18">
    <name type="scientific">Acanthoscelides obtectus</name>
    <name type="common">Bean weevil</name>
    <name type="synonym">Bruchus obtectus</name>
    <dbReference type="NCBI Taxonomy" id="200917"/>
    <lineage>
        <taxon>Eukaryota</taxon>
        <taxon>Metazoa</taxon>
        <taxon>Ecdysozoa</taxon>
        <taxon>Arthropoda</taxon>
        <taxon>Hexapoda</taxon>
        <taxon>Insecta</taxon>
        <taxon>Pterygota</taxon>
        <taxon>Neoptera</taxon>
        <taxon>Endopterygota</taxon>
        <taxon>Coleoptera</taxon>
        <taxon>Polyphaga</taxon>
        <taxon>Cucujiformia</taxon>
        <taxon>Chrysomeloidea</taxon>
        <taxon>Chrysomelidae</taxon>
        <taxon>Bruchinae</taxon>
        <taxon>Bruchini</taxon>
        <taxon>Acanthoscelides</taxon>
    </lineage>
</organism>
<keyword evidence="10 15" id="KW-0479">Metal-binding</keyword>
<keyword evidence="18" id="KW-1185">Reference proteome</keyword>
<dbReference type="Proteomes" id="UP001152888">
    <property type="component" value="Unassembled WGS sequence"/>
</dbReference>
<dbReference type="GO" id="GO:0004341">
    <property type="term" value="F:gluconolactonase activity"/>
    <property type="evidence" value="ECO:0007669"/>
    <property type="project" value="UniProtKB-EC"/>
</dbReference>
<evidence type="ECO:0000256" key="5">
    <source>
        <dbReference type="ARBA" id="ARBA00004496"/>
    </source>
</evidence>
<dbReference type="EC" id="3.1.1.17" evidence="7"/>
<reference evidence="17" key="1">
    <citation type="submission" date="2022-03" db="EMBL/GenBank/DDBJ databases">
        <authorList>
            <person name="Sayadi A."/>
        </authorList>
    </citation>
    <scope>NUCLEOTIDE SEQUENCE</scope>
</reference>
<dbReference type="OrthoDB" id="423498at2759"/>
<dbReference type="Pfam" id="PF08450">
    <property type="entry name" value="SGL"/>
    <property type="match status" value="1"/>
</dbReference>
<dbReference type="SUPFAM" id="SSF63829">
    <property type="entry name" value="Calcium-dependent phosphotriesterase"/>
    <property type="match status" value="1"/>
</dbReference>
<comment type="cofactor">
    <cofactor evidence="15">
        <name>Zn(2+)</name>
        <dbReference type="ChEBI" id="CHEBI:29105"/>
    </cofactor>
    <text evidence="15">Binds 1 divalent metal cation per subunit.</text>
</comment>
<dbReference type="Gene3D" id="2.120.10.30">
    <property type="entry name" value="TolB, C-terminal domain"/>
    <property type="match status" value="1"/>
</dbReference>
<accession>A0A9P0PGT1</accession>
<dbReference type="PANTHER" id="PTHR10907:SF66">
    <property type="entry name" value="MIP34848P1-RELATED"/>
    <property type="match status" value="1"/>
</dbReference>
<comment type="cofactor">
    <cofactor evidence="3">
        <name>Mn(2+)</name>
        <dbReference type="ChEBI" id="CHEBI:29035"/>
    </cofactor>
</comment>
<dbReference type="FunFam" id="2.120.10.30:FF:000027">
    <property type="entry name" value="Regucalcin homologue"/>
    <property type="match status" value="1"/>
</dbReference>
<evidence type="ECO:0000256" key="11">
    <source>
        <dbReference type="ARBA" id="ARBA00022801"/>
    </source>
</evidence>
<dbReference type="PANTHER" id="PTHR10907">
    <property type="entry name" value="REGUCALCIN"/>
    <property type="match status" value="1"/>
</dbReference>
<dbReference type="PRINTS" id="PR01790">
    <property type="entry name" value="SMP30FAMILY"/>
</dbReference>
<evidence type="ECO:0000256" key="15">
    <source>
        <dbReference type="PIRSR" id="PIRSR605511-2"/>
    </source>
</evidence>